<evidence type="ECO:0008006" key="3">
    <source>
        <dbReference type="Google" id="ProtNLM"/>
    </source>
</evidence>
<evidence type="ECO:0000313" key="1">
    <source>
        <dbReference type="EMBL" id="GFY11495.1"/>
    </source>
</evidence>
<dbReference type="Proteomes" id="UP000887159">
    <property type="component" value="Unassembled WGS sequence"/>
</dbReference>
<sequence length="741" mass="86328">MSLLQGCLKDVGHLNCHPIGRKEYRLLLSSFLNILRRFSIASNSSICHRDLIIEKIGKCQNNLYNFFLLKYQLFLTQGRMRALQCLNKSFKNCSPQFVEKILGILDGCIDSTENHQSYSKNYTTCEPDDPVFDHAYNECDLKILKNNYLGSNNIMYRDSFSNSKEIFESSAKNPFERKQMDKSLHSDKYHNHSIIPNMKGSWFTEEHKYGIHGELELKSDPYCSNAHFKNYFDTLTDCQSIRMELLLYFEGTNCNYVWMEKSLESLILCLLEDMRNKLFCKINDKKQMQEYLEILSEKLNQSRRFKGEHCPAVKSCYGTNVPSLSKCTNIIYEQFISKKQPAMLSEGDLSSILQCLKSIWPYCSIRRTLLTLPLLYMPLGIDLKEILRENTECTVNQKNAATNELYGCLERIIEKAQQEYSDKSIHSTIETVQWAVLPLTVCVNFHLTLTCRQRDHYEFKQFMMHFSEGIKMRLKEYLKIFDDKQQGEKCLDQFTSQSLDRCLSVMFGYMTSFHNGFAKISDYPSQCVEETFKNCGSIDTFHLFMKKSMNVSEANDIEMNEISLRAEEVCMKAENYGLELHPCLLNDFEKSLSLSTNCPFSNEVNEENFTSLHNALELCKDCVLNEANEMCFYDLPDFISAVTSTFKPFKICLKKMRVNDKCIYDLTDKVKDNCISRFYLYSVNIKKKSIMKATHFAKEFYLCIKETVRQCSHDAFKAIYNFYNKISGLEIVSKFKSVPYI</sequence>
<reference evidence="1" key="1">
    <citation type="submission" date="2020-08" db="EMBL/GenBank/DDBJ databases">
        <title>Multicomponent nature underlies the extraordinary mechanical properties of spider dragline silk.</title>
        <authorList>
            <person name="Kono N."/>
            <person name="Nakamura H."/>
            <person name="Mori M."/>
            <person name="Yoshida Y."/>
            <person name="Ohtoshi R."/>
            <person name="Malay A.D."/>
            <person name="Moran D.A.P."/>
            <person name="Tomita M."/>
            <person name="Numata K."/>
            <person name="Arakawa K."/>
        </authorList>
    </citation>
    <scope>NUCLEOTIDE SEQUENCE</scope>
</reference>
<keyword evidence="2" id="KW-1185">Reference proteome</keyword>
<evidence type="ECO:0000313" key="2">
    <source>
        <dbReference type="Proteomes" id="UP000887159"/>
    </source>
</evidence>
<organism evidence="1 2">
    <name type="scientific">Trichonephila clavipes</name>
    <name type="common">Golden silk orbweaver</name>
    <name type="synonym">Nephila clavipes</name>
    <dbReference type="NCBI Taxonomy" id="2585209"/>
    <lineage>
        <taxon>Eukaryota</taxon>
        <taxon>Metazoa</taxon>
        <taxon>Ecdysozoa</taxon>
        <taxon>Arthropoda</taxon>
        <taxon>Chelicerata</taxon>
        <taxon>Arachnida</taxon>
        <taxon>Araneae</taxon>
        <taxon>Araneomorphae</taxon>
        <taxon>Entelegynae</taxon>
        <taxon>Araneoidea</taxon>
        <taxon>Nephilidae</taxon>
        <taxon>Trichonephila</taxon>
    </lineage>
</organism>
<protein>
    <recommendedName>
        <fullName evidence="3">DUF19 domain-containing protein</fullName>
    </recommendedName>
</protein>
<comment type="caution">
    <text evidence="1">The sequence shown here is derived from an EMBL/GenBank/DDBJ whole genome shotgun (WGS) entry which is preliminary data.</text>
</comment>
<proteinExistence type="predicted"/>
<dbReference type="EMBL" id="BMAU01021305">
    <property type="protein sequence ID" value="GFY11495.1"/>
    <property type="molecule type" value="Genomic_DNA"/>
</dbReference>
<dbReference type="AlphaFoldDB" id="A0A8X6VM47"/>
<accession>A0A8X6VM47</accession>
<name>A0A8X6VM47_TRICX</name>
<gene>
    <name evidence="1" type="primary">AVEN_217275_1</name>
    <name evidence="1" type="ORF">TNCV_3183331</name>
</gene>